<gene>
    <name evidence="1" type="ORF">PoB_003862400</name>
</gene>
<proteinExistence type="predicted"/>
<accession>A0AAV4B177</accession>
<name>A0AAV4B177_9GAST</name>
<sequence length="69" mass="7899">MNVPSFENFGVGGDIYGPILTPLILHQWPEPIWLESARISEAREDDLEFLLDFLETEIWCRGDPIPSIV</sequence>
<evidence type="ECO:0000313" key="2">
    <source>
        <dbReference type="Proteomes" id="UP000735302"/>
    </source>
</evidence>
<dbReference type="AlphaFoldDB" id="A0AAV4B177"/>
<protein>
    <submittedName>
        <fullName evidence="1">Uncharacterized protein</fullName>
    </submittedName>
</protein>
<dbReference type="Proteomes" id="UP000735302">
    <property type="component" value="Unassembled WGS sequence"/>
</dbReference>
<keyword evidence="2" id="KW-1185">Reference proteome</keyword>
<dbReference type="EMBL" id="BLXT01004371">
    <property type="protein sequence ID" value="GFO12119.1"/>
    <property type="molecule type" value="Genomic_DNA"/>
</dbReference>
<organism evidence="1 2">
    <name type="scientific">Plakobranchus ocellatus</name>
    <dbReference type="NCBI Taxonomy" id="259542"/>
    <lineage>
        <taxon>Eukaryota</taxon>
        <taxon>Metazoa</taxon>
        <taxon>Spiralia</taxon>
        <taxon>Lophotrochozoa</taxon>
        <taxon>Mollusca</taxon>
        <taxon>Gastropoda</taxon>
        <taxon>Heterobranchia</taxon>
        <taxon>Euthyneura</taxon>
        <taxon>Panpulmonata</taxon>
        <taxon>Sacoglossa</taxon>
        <taxon>Placobranchoidea</taxon>
        <taxon>Plakobranchidae</taxon>
        <taxon>Plakobranchus</taxon>
    </lineage>
</organism>
<reference evidence="1 2" key="1">
    <citation type="journal article" date="2021" name="Elife">
        <title>Chloroplast acquisition without the gene transfer in kleptoplastic sea slugs, Plakobranchus ocellatus.</title>
        <authorList>
            <person name="Maeda T."/>
            <person name="Takahashi S."/>
            <person name="Yoshida T."/>
            <person name="Shimamura S."/>
            <person name="Takaki Y."/>
            <person name="Nagai Y."/>
            <person name="Toyoda A."/>
            <person name="Suzuki Y."/>
            <person name="Arimoto A."/>
            <person name="Ishii H."/>
            <person name="Satoh N."/>
            <person name="Nishiyama T."/>
            <person name="Hasebe M."/>
            <person name="Maruyama T."/>
            <person name="Minagawa J."/>
            <person name="Obokata J."/>
            <person name="Shigenobu S."/>
        </authorList>
    </citation>
    <scope>NUCLEOTIDE SEQUENCE [LARGE SCALE GENOMIC DNA]</scope>
</reference>
<evidence type="ECO:0000313" key="1">
    <source>
        <dbReference type="EMBL" id="GFO12119.1"/>
    </source>
</evidence>
<comment type="caution">
    <text evidence="1">The sequence shown here is derived from an EMBL/GenBank/DDBJ whole genome shotgun (WGS) entry which is preliminary data.</text>
</comment>